<dbReference type="EMBL" id="AJWZ01007927">
    <property type="protein sequence ID" value="EKC55553.1"/>
    <property type="molecule type" value="Genomic_DNA"/>
</dbReference>
<dbReference type="SUPFAM" id="SSF52540">
    <property type="entry name" value="P-loop containing nucleoside triphosphate hydrolases"/>
    <property type="match status" value="1"/>
</dbReference>
<name>K1SDJ9_9ZZZZ</name>
<sequence length="169" mass="19333">MTEIPANCLFNKKKTGCGATELAIRNSIPTLIAMPYVALVKNKTVCRTDDIEVLGVYEDITEWDITQFARTHSPLKIATTYDSLPRVVSALQNIGIDPYKELFLLVDEWHVLFNSYSFRHNAIKNLLVEAAKFDKATYMTATPIEREYILEELRHLPNLRNRLTRPYGG</sequence>
<gene>
    <name evidence="1" type="ORF">OBE_11510</name>
</gene>
<dbReference type="AlphaFoldDB" id="K1SDJ9"/>
<protein>
    <submittedName>
        <fullName evidence="1">Uncharacterized protein</fullName>
    </submittedName>
</protein>
<evidence type="ECO:0000313" key="1">
    <source>
        <dbReference type="EMBL" id="EKC55553.1"/>
    </source>
</evidence>
<accession>K1SDJ9</accession>
<organism evidence="1">
    <name type="scientific">human gut metagenome</name>
    <dbReference type="NCBI Taxonomy" id="408170"/>
    <lineage>
        <taxon>unclassified sequences</taxon>
        <taxon>metagenomes</taxon>
        <taxon>organismal metagenomes</taxon>
    </lineage>
</organism>
<reference evidence="1" key="1">
    <citation type="journal article" date="2013" name="Environ. Microbiol.">
        <title>Microbiota from the distal guts of lean and obese adolescents exhibit partial functional redundancy besides clear differences in community structure.</title>
        <authorList>
            <person name="Ferrer M."/>
            <person name="Ruiz A."/>
            <person name="Lanza F."/>
            <person name="Haange S.B."/>
            <person name="Oberbach A."/>
            <person name="Till H."/>
            <person name="Bargiela R."/>
            <person name="Campoy C."/>
            <person name="Segura M.T."/>
            <person name="Richter M."/>
            <person name="von Bergen M."/>
            <person name="Seifert J."/>
            <person name="Suarez A."/>
        </authorList>
    </citation>
    <scope>NUCLEOTIDE SEQUENCE</scope>
</reference>
<comment type="caution">
    <text evidence="1">The sequence shown here is derived from an EMBL/GenBank/DDBJ whole genome shotgun (WGS) entry which is preliminary data.</text>
</comment>
<proteinExistence type="predicted"/>
<dbReference type="InterPro" id="IPR027417">
    <property type="entry name" value="P-loop_NTPase"/>
</dbReference>